<evidence type="ECO:0000256" key="2">
    <source>
        <dbReference type="ARBA" id="ARBA00022670"/>
    </source>
</evidence>
<evidence type="ECO:0000256" key="6">
    <source>
        <dbReference type="ARBA" id="ARBA00022723"/>
    </source>
</evidence>
<feature type="region of interest" description="Disordered" evidence="17">
    <location>
        <begin position="256"/>
        <end position="330"/>
    </location>
</feature>
<sequence>MTAPTIRKETNEPDHDSSSTRGENVRLEPSTEQVAQNDPPHLPPMLSAQQDYLMSMADMIKQVVVSLRQEAPSSSAEAAQQISRAPIDKLKRYQVYTFTGQDLDNPEIAEYWLENTLKVINKQLKCPEEHKLECALALIADEAQNWWHTVTLTVPEHKVTWEFFLQEFRKKYISEHYLAERRKKFLHLKQGGRPVEQYIHDFCKYARYGTDIIHTEKEKCRMFIDGLCDELRPLFVALEIEDFQILVNRAIATEASQRASERRKGNQARPDKRFREDSKPPLSKKRGRQWDQRSYANQQLPNSNYVSQFPSGGTTVTRTTSINSTGGSAKNSQIPLCNFCQKRHLGQCRKQSGSCYLCRESGHFIRQCPQNPQAPTSIASQNVPVKGRGINQAPSGSSGRPRNNNAPSGSRNPKTSAQMYHVRGREQEDDPDVVAGMVELGSEFVYALIDPGSTHSFISEPLIEKYALKCDHVASEILVSNPLGDSVTIQKICRSCPLKIQGFPFPANLMVLPFNEFDLILGLDWLAEHQAWVDCSKKKLYLRGLGRESITLMKSKCQSSLMCALESKKELKPEDIPIIRDFPDVFPEELPGLPPVREVEFGIEVQPRTTPISIAPYRMAPMELKELKAQIQDLESKGFIRPSSSPWGAPVLFVKKKDGSMRLCIDYRQLNKVTIKNKYPLPRIDDLFDQLKGASVFSKIDLRSGYYQMLVKEPDVSKTAFRTRYGHYEFLVMPFGLTNAPAAFMDLMNRIFRPYLDKFVVVFIDDILIYSKDSVTHEEHLRIVLQTLREKQLYAKFSKCEFWLTEVSFLGHVISSAGIQVDPKKIQSILEWIPPKNVGEIRSFLGLAGYYRRFVKEFSLIASPLTKLLRKDIPFRWTVDQQQSFDQLKQILTHAPVLVQPEPGKDFTVYSDASHQGLGCVLMQEGKVIAYASRQLKPHELNYPTHDLELAAVVFALKIWRHYLYGEKCYLFTDHKSLKYLLTQKELNLRQRRWMELLKDYDLVIDYHPGKANVVADALSRKPTSSLRCLNAHFRLMKRGKLLAELRVQSTIVSLIKALQEDDEELQPILARIKDEPDPDFAINSDGLLCFRNRICVPNNDDLRNQILREAHASPFSIHPGAVKMYKDLKEIYWWSGMKSKITDFVARCLTCQRVKAEHKVPTGLLQPIELPQWKWERITMDFVSGLPPTPKKNNAIWVIVDRFTKSAHFLPVRMDFSLSKLAELYISEVIRLHGVPTSIISDRDPRFASRFWRTLQEALGTRVHLSTAFHPQTDGQSERVIQILEDMLRACIIDFGKNWEKSLPLVEFSYNNSYQSSIQMAPFEALYGKKCRTPLCWSELGENKVLGPQLLRETEEKVQIIHSRLKQAFDRQKAYADLKRRDIQHNVGDKVFLKVSPWKKVFRFGKRGKLSPRFIGPFEITERIGPVAYRLALPSEFDKIHNVFHVSMLRKYRSDPSHILEPEELELNPDLSYEEEPIQILDREIKRLRNKNVALVKVLWRNHKREEATWEPEDTMKKQYPHLFDSGKNSRTNFLKGG</sequence>
<keyword evidence="13" id="KW-0239">DNA-directed DNA polymerase</keyword>
<dbReference type="InterPro" id="IPR050951">
    <property type="entry name" value="Retrovirus_Pol_polyprotein"/>
</dbReference>
<feature type="region of interest" description="Disordered" evidence="17">
    <location>
        <begin position="1"/>
        <end position="46"/>
    </location>
</feature>
<comment type="caution">
    <text evidence="21">The sequence shown here is derived from an EMBL/GenBank/DDBJ whole genome shotgun (WGS) entry which is preliminary data.</text>
</comment>
<dbReference type="Pfam" id="PF24626">
    <property type="entry name" value="SH3_Tf2-1"/>
    <property type="match status" value="1"/>
</dbReference>
<evidence type="ECO:0000256" key="16">
    <source>
        <dbReference type="PROSITE-ProRule" id="PRU00047"/>
    </source>
</evidence>
<keyword evidence="8" id="KW-0255">Endonuclease</keyword>
<dbReference type="InterPro" id="IPR001878">
    <property type="entry name" value="Znf_CCHC"/>
</dbReference>
<keyword evidence="16" id="KW-0863">Zinc-finger</keyword>
<dbReference type="GO" id="GO:0004190">
    <property type="term" value="F:aspartic-type endopeptidase activity"/>
    <property type="evidence" value="ECO:0007669"/>
    <property type="project" value="UniProtKB-KW"/>
</dbReference>
<keyword evidence="11" id="KW-0229">DNA integration</keyword>
<dbReference type="GO" id="GO:0008270">
    <property type="term" value="F:zinc ion binding"/>
    <property type="evidence" value="ECO:0007669"/>
    <property type="project" value="UniProtKB-KW"/>
</dbReference>
<evidence type="ECO:0000259" key="19">
    <source>
        <dbReference type="PROSITE" id="PS50878"/>
    </source>
</evidence>
<dbReference type="OrthoDB" id="992078at2759"/>
<keyword evidence="5" id="KW-0540">Nuclease</keyword>
<dbReference type="GO" id="GO:0015074">
    <property type="term" value="P:DNA integration"/>
    <property type="evidence" value="ECO:0007669"/>
    <property type="project" value="UniProtKB-KW"/>
</dbReference>
<evidence type="ECO:0000256" key="7">
    <source>
        <dbReference type="ARBA" id="ARBA00022750"/>
    </source>
</evidence>
<dbReference type="Pfam" id="PF03732">
    <property type="entry name" value="Retrotrans_gag"/>
    <property type="match status" value="1"/>
</dbReference>
<dbReference type="InterPro" id="IPR005162">
    <property type="entry name" value="Retrotrans_gag_dom"/>
</dbReference>
<organism evidence="21 22">
    <name type="scientific">Hibiscus trionum</name>
    <name type="common">Flower of an hour</name>
    <dbReference type="NCBI Taxonomy" id="183268"/>
    <lineage>
        <taxon>Eukaryota</taxon>
        <taxon>Viridiplantae</taxon>
        <taxon>Streptophyta</taxon>
        <taxon>Embryophyta</taxon>
        <taxon>Tracheophyta</taxon>
        <taxon>Spermatophyta</taxon>
        <taxon>Magnoliopsida</taxon>
        <taxon>eudicotyledons</taxon>
        <taxon>Gunneridae</taxon>
        <taxon>Pentapetalae</taxon>
        <taxon>rosids</taxon>
        <taxon>malvids</taxon>
        <taxon>Malvales</taxon>
        <taxon>Malvaceae</taxon>
        <taxon>Malvoideae</taxon>
        <taxon>Hibiscus</taxon>
    </lineage>
</organism>
<dbReference type="SUPFAM" id="SSF57756">
    <property type="entry name" value="Retrovirus zinc finger-like domains"/>
    <property type="match status" value="1"/>
</dbReference>
<proteinExistence type="predicted"/>
<dbReference type="EC" id="2.7.7.49" evidence="1"/>
<dbReference type="Pfam" id="PF08284">
    <property type="entry name" value="RVP_2"/>
    <property type="match status" value="1"/>
</dbReference>
<evidence type="ECO:0000256" key="15">
    <source>
        <dbReference type="ARBA" id="ARBA00023172"/>
    </source>
</evidence>
<keyword evidence="14" id="KW-0238">DNA-binding</keyword>
<feature type="compositionally biased region" description="Polar residues" evidence="17">
    <location>
        <begin position="373"/>
        <end position="383"/>
    </location>
</feature>
<protein>
    <recommendedName>
        <fullName evidence="1">RNA-directed DNA polymerase</fullName>
        <ecNumber evidence="1">2.7.7.49</ecNumber>
    </recommendedName>
</protein>
<dbReference type="FunFam" id="3.30.70.270:FF:000020">
    <property type="entry name" value="Transposon Tf2-6 polyprotein-like Protein"/>
    <property type="match status" value="1"/>
</dbReference>
<dbReference type="GO" id="GO:0004519">
    <property type="term" value="F:endonuclease activity"/>
    <property type="evidence" value="ECO:0007669"/>
    <property type="project" value="UniProtKB-KW"/>
</dbReference>
<feature type="region of interest" description="Disordered" evidence="17">
    <location>
        <begin position="373"/>
        <end position="416"/>
    </location>
</feature>
<dbReference type="PROSITE" id="PS50158">
    <property type="entry name" value="ZF_CCHC"/>
    <property type="match status" value="1"/>
</dbReference>
<keyword evidence="16" id="KW-0862">Zinc</keyword>
<dbReference type="Gene3D" id="1.10.340.70">
    <property type="match status" value="1"/>
</dbReference>
<dbReference type="SUPFAM" id="SSF54160">
    <property type="entry name" value="Chromo domain-like"/>
    <property type="match status" value="1"/>
</dbReference>
<keyword evidence="4" id="KW-0548">Nucleotidyltransferase</keyword>
<dbReference type="EMBL" id="BSYR01000052">
    <property type="protein sequence ID" value="GMJ08763.1"/>
    <property type="molecule type" value="Genomic_DNA"/>
</dbReference>
<dbReference type="Pfam" id="PF00078">
    <property type="entry name" value="RVT_1"/>
    <property type="match status" value="1"/>
</dbReference>
<dbReference type="SUPFAM" id="SSF50630">
    <property type="entry name" value="Acid proteases"/>
    <property type="match status" value="1"/>
</dbReference>
<evidence type="ECO:0000256" key="11">
    <source>
        <dbReference type="ARBA" id="ARBA00022908"/>
    </source>
</evidence>
<evidence type="ECO:0000256" key="4">
    <source>
        <dbReference type="ARBA" id="ARBA00022695"/>
    </source>
</evidence>
<dbReference type="InterPro" id="IPR012337">
    <property type="entry name" value="RNaseH-like_sf"/>
</dbReference>
<dbReference type="InterPro" id="IPR021109">
    <property type="entry name" value="Peptidase_aspartic_dom_sf"/>
</dbReference>
<evidence type="ECO:0000256" key="1">
    <source>
        <dbReference type="ARBA" id="ARBA00012493"/>
    </source>
</evidence>
<keyword evidence="7" id="KW-0064">Aspartyl protease</keyword>
<evidence type="ECO:0000256" key="8">
    <source>
        <dbReference type="ARBA" id="ARBA00022759"/>
    </source>
</evidence>
<dbReference type="GO" id="GO:0006310">
    <property type="term" value="P:DNA recombination"/>
    <property type="evidence" value="ECO:0007669"/>
    <property type="project" value="UniProtKB-KW"/>
</dbReference>
<evidence type="ECO:0000313" key="22">
    <source>
        <dbReference type="Proteomes" id="UP001165190"/>
    </source>
</evidence>
<dbReference type="SMART" id="SM00343">
    <property type="entry name" value="ZnF_C2HC"/>
    <property type="match status" value="1"/>
</dbReference>
<feature type="compositionally biased region" description="Basic and acidic residues" evidence="17">
    <location>
        <begin position="259"/>
        <end position="279"/>
    </location>
</feature>
<dbReference type="SUPFAM" id="SSF53098">
    <property type="entry name" value="Ribonuclease H-like"/>
    <property type="match status" value="1"/>
</dbReference>
<dbReference type="InterPro" id="IPR001584">
    <property type="entry name" value="Integrase_cat-core"/>
</dbReference>
<dbReference type="Gene3D" id="2.40.70.10">
    <property type="entry name" value="Acid Proteases"/>
    <property type="match status" value="1"/>
</dbReference>
<dbReference type="Gene3D" id="3.30.420.10">
    <property type="entry name" value="Ribonuclease H-like superfamily/Ribonuclease H"/>
    <property type="match status" value="1"/>
</dbReference>
<evidence type="ECO:0000256" key="9">
    <source>
        <dbReference type="ARBA" id="ARBA00022801"/>
    </source>
</evidence>
<keyword evidence="12" id="KW-0695">RNA-directed DNA polymerase</keyword>
<dbReference type="PANTHER" id="PTHR37984">
    <property type="entry name" value="PROTEIN CBG26694"/>
    <property type="match status" value="1"/>
</dbReference>
<reference evidence="21" key="1">
    <citation type="submission" date="2023-05" db="EMBL/GenBank/DDBJ databases">
        <title>Genome and transcriptome analyses reveal genes involved in the formation of fine ridges on petal epidermal cells in Hibiscus trionum.</title>
        <authorList>
            <person name="Koshimizu S."/>
            <person name="Masuda S."/>
            <person name="Ishii T."/>
            <person name="Shirasu K."/>
            <person name="Hoshino A."/>
            <person name="Arita M."/>
        </authorList>
    </citation>
    <scope>NUCLEOTIDE SEQUENCE</scope>
    <source>
        <strain evidence="21">Hamamatsu line</strain>
    </source>
</reference>
<keyword evidence="3" id="KW-0808">Transferase</keyword>
<dbReference type="InterPro" id="IPR000477">
    <property type="entry name" value="RT_dom"/>
</dbReference>
<dbReference type="InterPro" id="IPR036397">
    <property type="entry name" value="RNaseH_sf"/>
</dbReference>
<keyword evidence="10" id="KW-0460">Magnesium</keyword>
<dbReference type="GO" id="GO:0006508">
    <property type="term" value="P:proteolysis"/>
    <property type="evidence" value="ECO:0007669"/>
    <property type="project" value="UniProtKB-KW"/>
</dbReference>
<evidence type="ECO:0000259" key="20">
    <source>
        <dbReference type="PROSITE" id="PS50994"/>
    </source>
</evidence>
<dbReference type="InterPro" id="IPR041588">
    <property type="entry name" value="Integrase_H2C2"/>
</dbReference>
<feature type="compositionally biased region" description="Basic and acidic residues" evidence="17">
    <location>
        <begin position="1"/>
        <end position="26"/>
    </location>
</feature>
<dbReference type="Gene3D" id="3.10.10.10">
    <property type="entry name" value="HIV Type 1 Reverse Transcriptase, subunit A, domain 1"/>
    <property type="match status" value="1"/>
</dbReference>
<dbReference type="PROSITE" id="PS50994">
    <property type="entry name" value="INTEGRASE"/>
    <property type="match status" value="1"/>
</dbReference>
<dbReference type="GO" id="GO:0003677">
    <property type="term" value="F:DNA binding"/>
    <property type="evidence" value="ECO:0007669"/>
    <property type="project" value="UniProtKB-KW"/>
</dbReference>
<evidence type="ECO:0000256" key="14">
    <source>
        <dbReference type="ARBA" id="ARBA00023125"/>
    </source>
</evidence>
<dbReference type="Pfam" id="PF17917">
    <property type="entry name" value="RT_RNaseH"/>
    <property type="match status" value="1"/>
</dbReference>
<dbReference type="SUPFAM" id="SSF56672">
    <property type="entry name" value="DNA/RNA polymerases"/>
    <property type="match status" value="1"/>
</dbReference>
<dbReference type="InterPro" id="IPR043502">
    <property type="entry name" value="DNA/RNA_pol_sf"/>
</dbReference>
<dbReference type="InterPro" id="IPR036875">
    <property type="entry name" value="Znf_CCHC_sf"/>
</dbReference>
<evidence type="ECO:0000259" key="18">
    <source>
        <dbReference type="PROSITE" id="PS50158"/>
    </source>
</evidence>
<keyword evidence="9" id="KW-0378">Hydrolase</keyword>
<evidence type="ECO:0000256" key="10">
    <source>
        <dbReference type="ARBA" id="ARBA00022842"/>
    </source>
</evidence>
<evidence type="ECO:0000256" key="17">
    <source>
        <dbReference type="SAM" id="MobiDB-lite"/>
    </source>
</evidence>
<feature type="domain" description="Reverse transcriptase" evidence="19">
    <location>
        <begin position="635"/>
        <end position="814"/>
    </location>
</feature>
<dbReference type="GO" id="GO:0003964">
    <property type="term" value="F:RNA-directed DNA polymerase activity"/>
    <property type="evidence" value="ECO:0007669"/>
    <property type="project" value="UniProtKB-KW"/>
</dbReference>
<dbReference type="Proteomes" id="UP001165190">
    <property type="component" value="Unassembled WGS sequence"/>
</dbReference>
<gene>
    <name evidence="21" type="ORF">HRI_004545500</name>
</gene>
<feature type="compositionally biased region" description="Low complexity" evidence="17">
    <location>
        <begin position="311"/>
        <end position="326"/>
    </location>
</feature>
<feature type="domain" description="CCHC-type" evidence="18">
    <location>
        <begin position="355"/>
        <end position="370"/>
    </location>
</feature>
<dbReference type="PROSITE" id="PS50878">
    <property type="entry name" value="RT_POL"/>
    <property type="match status" value="1"/>
</dbReference>
<evidence type="ECO:0000256" key="13">
    <source>
        <dbReference type="ARBA" id="ARBA00022932"/>
    </source>
</evidence>
<dbReference type="PANTHER" id="PTHR37984:SF5">
    <property type="entry name" value="PROTEIN NYNRIN-LIKE"/>
    <property type="match status" value="1"/>
</dbReference>
<keyword evidence="15" id="KW-0233">DNA recombination</keyword>
<dbReference type="Gene3D" id="3.30.70.270">
    <property type="match status" value="2"/>
</dbReference>
<dbReference type="CDD" id="cd09274">
    <property type="entry name" value="RNase_HI_RT_Ty3"/>
    <property type="match status" value="1"/>
</dbReference>
<dbReference type="CDD" id="cd00303">
    <property type="entry name" value="retropepsin_like"/>
    <property type="match status" value="1"/>
</dbReference>
<evidence type="ECO:0000256" key="3">
    <source>
        <dbReference type="ARBA" id="ARBA00022679"/>
    </source>
</evidence>
<dbReference type="GO" id="GO:0003887">
    <property type="term" value="F:DNA-directed DNA polymerase activity"/>
    <property type="evidence" value="ECO:0007669"/>
    <property type="project" value="UniProtKB-KW"/>
</dbReference>
<evidence type="ECO:0000313" key="21">
    <source>
        <dbReference type="EMBL" id="GMJ08763.1"/>
    </source>
</evidence>
<evidence type="ECO:0000256" key="5">
    <source>
        <dbReference type="ARBA" id="ARBA00022722"/>
    </source>
</evidence>
<feature type="domain" description="Integrase catalytic" evidence="20">
    <location>
        <begin position="1168"/>
        <end position="1331"/>
    </location>
</feature>
<dbReference type="Pfam" id="PF17921">
    <property type="entry name" value="Integrase_H2C2"/>
    <property type="match status" value="1"/>
</dbReference>
<keyword evidence="6" id="KW-0479">Metal-binding</keyword>
<dbReference type="InterPro" id="IPR043128">
    <property type="entry name" value="Rev_trsase/Diguanyl_cyclase"/>
</dbReference>
<dbReference type="InterPro" id="IPR016197">
    <property type="entry name" value="Chromo-like_dom_sf"/>
</dbReference>
<accession>A0A9W7J5Z0</accession>
<dbReference type="Gene3D" id="4.10.60.10">
    <property type="entry name" value="Zinc finger, CCHC-type"/>
    <property type="match status" value="1"/>
</dbReference>
<keyword evidence="2" id="KW-0645">Protease</keyword>
<feature type="compositionally biased region" description="Polar residues" evidence="17">
    <location>
        <begin position="392"/>
        <end position="416"/>
    </location>
</feature>
<name>A0A9W7J5Z0_HIBTR</name>
<dbReference type="FunFam" id="3.10.10.10:FF:000007">
    <property type="entry name" value="Retrovirus-related Pol polyprotein from transposon 17.6-like Protein"/>
    <property type="match status" value="1"/>
</dbReference>
<dbReference type="CDD" id="cd01647">
    <property type="entry name" value="RT_LTR"/>
    <property type="match status" value="1"/>
</dbReference>
<dbReference type="InterPro" id="IPR041373">
    <property type="entry name" value="RT_RNaseH"/>
</dbReference>
<feature type="compositionally biased region" description="Polar residues" evidence="17">
    <location>
        <begin position="292"/>
        <end position="310"/>
    </location>
</feature>
<keyword evidence="22" id="KW-1185">Reference proteome</keyword>
<evidence type="ECO:0000256" key="12">
    <source>
        <dbReference type="ARBA" id="ARBA00022918"/>
    </source>
</evidence>
<dbReference type="InterPro" id="IPR056924">
    <property type="entry name" value="SH3_Tf2-1"/>
</dbReference>